<sequence>MALRGVWQLQKLIVNYCDWGGSSRGIREQKPTGNMCEEYGPGRDSSTCNKTKKLDGKKGGETENSACNSSP</sequence>
<feature type="region of interest" description="Disordered" evidence="1">
    <location>
        <begin position="28"/>
        <end position="71"/>
    </location>
</feature>
<keyword evidence="3" id="KW-1185">Reference proteome</keyword>
<dbReference type="EMBL" id="BTGU01000006">
    <property type="protein sequence ID" value="GMN36218.1"/>
    <property type="molecule type" value="Genomic_DNA"/>
</dbReference>
<feature type="compositionally biased region" description="Polar residues" evidence="1">
    <location>
        <begin position="62"/>
        <end position="71"/>
    </location>
</feature>
<proteinExistence type="predicted"/>
<reference evidence="2" key="1">
    <citation type="submission" date="2023-07" db="EMBL/GenBank/DDBJ databases">
        <title>draft genome sequence of fig (Ficus carica).</title>
        <authorList>
            <person name="Takahashi T."/>
            <person name="Nishimura K."/>
        </authorList>
    </citation>
    <scope>NUCLEOTIDE SEQUENCE</scope>
</reference>
<dbReference type="Gene3D" id="3.40.30.10">
    <property type="entry name" value="Glutaredoxin"/>
    <property type="match status" value="1"/>
</dbReference>
<dbReference type="Proteomes" id="UP001187192">
    <property type="component" value="Unassembled WGS sequence"/>
</dbReference>
<comment type="caution">
    <text evidence="2">The sequence shown here is derived from an EMBL/GenBank/DDBJ whole genome shotgun (WGS) entry which is preliminary data.</text>
</comment>
<evidence type="ECO:0000313" key="3">
    <source>
        <dbReference type="Proteomes" id="UP001187192"/>
    </source>
</evidence>
<accession>A0AA88CVC2</accession>
<gene>
    <name evidence="2" type="ORF">TIFTF001_005853</name>
</gene>
<evidence type="ECO:0000313" key="2">
    <source>
        <dbReference type="EMBL" id="GMN36218.1"/>
    </source>
</evidence>
<name>A0AA88CVC2_FICCA</name>
<dbReference type="AlphaFoldDB" id="A0AA88CVC2"/>
<protein>
    <submittedName>
        <fullName evidence="2">Uncharacterized protein</fullName>
    </submittedName>
</protein>
<feature type="compositionally biased region" description="Basic and acidic residues" evidence="1">
    <location>
        <begin position="52"/>
        <end position="61"/>
    </location>
</feature>
<evidence type="ECO:0000256" key="1">
    <source>
        <dbReference type="SAM" id="MobiDB-lite"/>
    </source>
</evidence>
<organism evidence="2 3">
    <name type="scientific">Ficus carica</name>
    <name type="common">Common fig</name>
    <dbReference type="NCBI Taxonomy" id="3494"/>
    <lineage>
        <taxon>Eukaryota</taxon>
        <taxon>Viridiplantae</taxon>
        <taxon>Streptophyta</taxon>
        <taxon>Embryophyta</taxon>
        <taxon>Tracheophyta</taxon>
        <taxon>Spermatophyta</taxon>
        <taxon>Magnoliopsida</taxon>
        <taxon>eudicotyledons</taxon>
        <taxon>Gunneridae</taxon>
        <taxon>Pentapetalae</taxon>
        <taxon>rosids</taxon>
        <taxon>fabids</taxon>
        <taxon>Rosales</taxon>
        <taxon>Moraceae</taxon>
        <taxon>Ficeae</taxon>
        <taxon>Ficus</taxon>
    </lineage>
</organism>